<dbReference type="InterPro" id="IPR039422">
    <property type="entry name" value="MarR/SlyA-like"/>
</dbReference>
<dbReference type="InterPro" id="IPR036390">
    <property type="entry name" value="WH_DNA-bd_sf"/>
</dbReference>
<dbReference type="PANTHER" id="PTHR33164">
    <property type="entry name" value="TRANSCRIPTIONAL REGULATOR, MARR FAMILY"/>
    <property type="match status" value="1"/>
</dbReference>
<dbReference type="PROSITE" id="PS50995">
    <property type="entry name" value="HTH_MARR_2"/>
    <property type="match status" value="1"/>
</dbReference>
<evidence type="ECO:0000313" key="4">
    <source>
        <dbReference type="Proteomes" id="UP000321769"/>
    </source>
</evidence>
<dbReference type="Pfam" id="PF12802">
    <property type="entry name" value="MarR_2"/>
    <property type="match status" value="1"/>
</dbReference>
<dbReference type="EMBL" id="BJZQ01000001">
    <property type="protein sequence ID" value="GEO87680.1"/>
    <property type="molecule type" value="Genomic_DNA"/>
</dbReference>
<dbReference type="Gene3D" id="1.10.10.10">
    <property type="entry name" value="Winged helix-like DNA-binding domain superfamily/Winged helix DNA-binding domain"/>
    <property type="match status" value="1"/>
</dbReference>
<reference evidence="3 4" key="1">
    <citation type="submission" date="2019-07" db="EMBL/GenBank/DDBJ databases">
        <title>Whole genome shotgun sequence of Aeromicrobium flavum NBRC 107625.</title>
        <authorList>
            <person name="Hosoyama A."/>
            <person name="Uohara A."/>
            <person name="Ohji S."/>
            <person name="Ichikawa N."/>
        </authorList>
    </citation>
    <scope>NUCLEOTIDE SEQUENCE [LARGE SCALE GENOMIC DNA]</scope>
    <source>
        <strain evidence="3 4">NBRC 107625</strain>
    </source>
</reference>
<evidence type="ECO:0000313" key="3">
    <source>
        <dbReference type="EMBL" id="GEO87680.1"/>
    </source>
</evidence>
<evidence type="ECO:0000256" key="1">
    <source>
        <dbReference type="SAM" id="MobiDB-lite"/>
    </source>
</evidence>
<evidence type="ECO:0000259" key="2">
    <source>
        <dbReference type="PROSITE" id="PS50995"/>
    </source>
</evidence>
<dbReference type="GO" id="GO:0006950">
    <property type="term" value="P:response to stress"/>
    <property type="evidence" value="ECO:0007669"/>
    <property type="project" value="TreeGrafter"/>
</dbReference>
<keyword evidence="4" id="KW-1185">Reference proteome</keyword>
<dbReference type="GO" id="GO:0003700">
    <property type="term" value="F:DNA-binding transcription factor activity"/>
    <property type="evidence" value="ECO:0007669"/>
    <property type="project" value="InterPro"/>
</dbReference>
<organism evidence="3 4">
    <name type="scientific">Aeromicrobium flavum</name>
    <dbReference type="NCBI Taxonomy" id="416568"/>
    <lineage>
        <taxon>Bacteria</taxon>
        <taxon>Bacillati</taxon>
        <taxon>Actinomycetota</taxon>
        <taxon>Actinomycetes</taxon>
        <taxon>Propionibacteriales</taxon>
        <taxon>Nocardioidaceae</taxon>
        <taxon>Aeromicrobium</taxon>
    </lineage>
</organism>
<name>A0A512HQP4_9ACTN</name>
<proteinExistence type="predicted"/>
<comment type="caution">
    <text evidence="3">The sequence shown here is derived from an EMBL/GenBank/DDBJ whole genome shotgun (WGS) entry which is preliminary data.</text>
</comment>
<dbReference type="Proteomes" id="UP000321769">
    <property type="component" value="Unassembled WGS sequence"/>
</dbReference>
<dbReference type="AlphaFoldDB" id="A0A512HQP4"/>
<accession>A0A512HQP4</accession>
<dbReference type="SMART" id="SM00347">
    <property type="entry name" value="HTH_MARR"/>
    <property type="match status" value="1"/>
</dbReference>
<feature type="domain" description="HTH marR-type" evidence="2">
    <location>
        <begin position="14"/>
        <end position="150"/>
    </location>
</feature>
<dbReference type="SUPFAM" id="SSF46785">
    <property type="entry name" value="Winged helix' DNA-binding domain"/>
    <property type="match status" value="1"/>
</dbReference>
<gene>
    <name evidence="3" type="ORF">AFL01nite_00070</name>
</gene>
<sequence length="183" mass="20125">MTANASTSWLDDDEAEAWLALASILQVLPAALDAQLTHDADLTFFEFLVLAQLAEVGDEPMRLSELASATHATLPRLSRVLAGLESDGLVTRQVSSDDARSRHAHLTDTGWERLAQAAPGHVARIRELFVERLTREQVRQVRRIGDRILAGIDPAQRVLAGTRGSARGRQGLSRFPTRPRTED</sequence>
<dbReference type="InterPro" id="IPR036388">
    <property type="entry name" value="WH-like_DNA-bd_sf"/>
</dbReference>
<dbReference type="InterPro" id="IPR000835">
    <property type="entry name" value="HTH_MarR-typ"/>
</dbReference>
<protein>
    <submittedName>
        <fullName evidence="3">MarR family transcriptional regulator</fullName>
    </submittedName>
</protein>
<feature type="region of interest" description="Disordered" evidence="1">
    <location>
        <begin position="161"/>
        <end position="183"/>
    </location>
</feature>
<dbReference type="RefSeq" id="WP_146825049.1">
    <property type="nucleotide sequence ID" value="NZ_BAAAYQ010000001.1"/>
</dbReference>
<dbReference type="PANTHER" id="PTHR33164:SF99">
    <property type="entry name" value="MARR FAMILY REGULATORY PROTEIN"/>
    <property type="match status" value="1"/>
</dbReference>
<dbReference type="OrthoDB" id="3526267at2"/>